<evidence type="ECO:0000313" key="1">
    <source>
        <dbReference type="EMBL" id="CAF4283717.1"/>
    </source>
</evidence>
<reference evidence="1" key="1">
    <citation type="submission" date="2021-02" db="EMBL/GenBank/DDBJ databases">
        <authorList>
            <person name="Nowell W R."/>
        </authorList>
    </citation>
    <scope>NUCLEOTIDE SEQUENCE</scope>
</reference>
<dbReference type="AlphaFoldDB" id="A0A820GSL4"/>
<accession>A0A820GSL4</accession>
<name>A0A820GSL4_9BILA</name>
<feature type="non-terminal residue" evidence="1">
    <location>
        <position position="31"/>
    </location>
</feature>
<gene>
    <name evidence="1" type="ORF">JBS370_LOCUS39839</name>
</gene>
<proteinExistence type="predicted"/>
<dbReference type="EMBL" id="CAJOBD010030792">
    <property type="protein sequence ID" value="CAF4283717.1"/>
    <property type="molecule type" value="Genomic_DNA"/>
</dbReference>
<organism evidence="1 2">
    <name type="scientific">Rotaria sordida</name>
    <dbReference type="NCBI Taxonomy" id="392033"/>
    <lineage>
        <taxon>Eukaryota</taxon>
        <taxon>Metazoa</taxon>
        <taxon>Spiralia</taxon>
        <taxon>Gnathifera</taxon>
        <taxon>Rotifera</taxon>
        <taxon>Eurotatoria</taxon>
        <taxon>Bdelloidea</taxon>
        <taxon>Philodinida</taxon>
        <taxon>Philodinidae</taxon>
        <taxon>Rotaria</taxon>
    </lineage>
</organism>
<evidence type="ECO:0000313" key="2">
    <source>
        <dbReference type="Proteomes" id="UP000663836"/>
    </source>
</evidence>
<sequence>MKWIKDATEGIVVAGGQGNGNDLAQLSDPRG</sequence>
<protein>
    <submittedName>
        <fullName evidence="1">Uncharacterized protein</fullName>
    </submittedName>
</protein>
<dbReference type="Proteomes" id="UP000663836">
    <property type="component" value="Unassembled WGS sequence"/>
</dbReference>
<comment type="caution">
    <text evidence="1">The sequence shown here is derived from an EMBL/GenBank/DDBJ whole genome shotgun (WGS) entry which is preliminary data.</text>
</comment>